<evidence type="ECO:0008006" key="4">
    <source>
        <dbReference type="Google" id="ProtNLM"/>
    </source>
</evidence>
<name>A0ABQ4TWL2_9HYPH</name>
<protein>
    <recommendedName>
        <fullName evidence="4">BrnA antitoxin family protein</fullName>
    </recommendedName>
</protein>
<dbReference type="Pfam" id="PF14384">
    <property type="entry name" value="BrnA_antitoxin"/>
    <property type="match status" value="1"/>
</dbReference>
<feature type="region of interest" description="Disordered" evidence="1">
    <location>
        <begin position="1"/>
        <end position="34"/>
    </location>
</feature>
<evidence type="ECO:0000256" key="1">
    <source>
        <dbReference type="SAM" id="MobiDB-lite"/>
    </source>
</evidence>
<proteinExistence type="predicted"/>
<reference evidence="2" key="2">
    <citation type="submission" date="2021-08" db="EMBL/GenBank/DDBJ databases">
        <authorList>
            <person name="Tani A."/>
            <person name="Ola A."/>
            <person name="Ogura Y."/>
            <person name="Katsura K."/>
            <person name="Hayashi T."/>
        </authorList>
    </citation>
    <scope>NUCLEOTIDE SEQUENCE</scope>
    <source>
        <strain evidence="2">DSM 23632</strain>
    </source>
</reference>
<dbReference type="Proteomes" id="UP001055057">
    <property type="component" value="Unassembled WGS sequence"/>
</dbReference>
<accession>A0ABQ4TWL2</accession>
<comment type="caution">
    <text evidence="2">The sequence shown here is derived from an EMBL/GenBank/DDBJ whole genome shotgun (WGS) entry which is preliminary data.</text>
</comment>
<dbReference type="InterPro" id="IPR025528">
    <property type="entry name" value="BrnA_antitoxin"/>
</dbReference>
<sequence length="110" mass="12137">MTKAKTELPPLTDADEARIQAGIASDPDNPEWTKEDFRNAVPFKDASPELYASWLRQRGLDDTAATERVTLTLDRAVLDRFRATAPGWEARMHGALRHAAGALPRKLPAA</sequence>
<organism evidence="2 3">
    <name type="scientific">Methylobacterium trifolii</name>
    <dbReference type="NCBI Taxonomy" id="1003092"/>
    <lineage>
        <taxon>Bacteria</taxon>
        <taxon>Pseudomonadati</taxon>
        <taxon>Pseudomonadota</taxon>
        <taxon>Alphaproteobacteria</taxon>
        <taxon>Hyphomicrobiales</taxon>
        <taxon>Methylobacteriaceae</taxon>
        <taxon>Methylobacterium</taxon>
    </lineage>
</organism>
<dbReference type="EMBL" id="BPRB01000056">
    <property type="protein sequence ID" value="GJE58894.1"/>
    <property type="molecule type" value="Genomic_DNA"/>
</dbReference>
<keyword evidence="3" id="KW-1185">Reference proteome</keyword>
<dbReference type="RefSeq" id="WP_238181491.1">
    <property type="nucleotide sequence ID" value="NZ_BPRB01000056.1"/>
</dbReference>
<evidence type="ECO:0000313" key="2">
    <source>
        <dbReference type="EMBL" id="GJE58894.1"/>
    </source>
</evidence>
<evidence type="ECO:0000313" key="3">
    <source>
        <dbReference type="Proteomes" id="UP001055057"/>
    </source>
</evidence>
<reference evidence="2" key="1">
    <citation type="journal article" date="2021" name="Front. Microbiol.">
        <title>Comprehensive Comparative Genomics and Phenotyping of Methylobacterium Species.</title>
        <authorList>
            <person name="Alessa O."/>
            <person name="Ogura Y."/>
            <person name="Fujitani Y."/>
            <person name="Takami H."/>
            <person name="Hayashi T."/>
            <person name="Sahin N."/>
            <person name="Tani A."/>
        </authorList>
    </citation>
    <scope>NUCLEOTIDE SEQUENCE</scope>
    <source>
        <strain evidence="2">DSM 23632</strain>
    </source>
</reference>
<gene>
    <name evidence="2" type="ORF">MPOCJGCO_0979</name>
</gene>